<dbReference type="Proteomes" id="UP000518752">
    <property type="component" value="Unassembled WGS sequence"/>
</dbReference>
<dbReference type="EMBL" id="JAACJN010000004">
    <property type="protein sequence ID" value="KAF5392895.1"/>
    <property type="molecule type" value="Genomic_DNA"/>
</dbReference>
<dbReference type="OrthoDB" id="10481057at2759"/>
<proteinExistence type="predicted"/>
<keyword evidence="3" id="KW-1185">Reference proteome</keyword>
<name>A0A8H5I179_9AGAR</name>
<dbReference type="AlphaFoldDB" id="A0A8H5I179"/>
<organism evidence="2 3">
    <name type="scientific">Collybiopsis confluens</name>
    <dbReference type="NCBI Taxonomy" id="2823264"/>
    <lineage>
        <taxon>Eukaryota</taxon>
        <taxon>Fungi</taxon>
        <taxon>Dikarya</taxon>
        <taxon>Basidiomycota</taxon>
        <taxon>Agaricomycotina</taxon>
        <taxon>Agaricomycetes</taxon>
        <taxon>Agaricomycetidae</taxon>
        <taxon>Agaricales</taxon>
        <taxon>Marasmiineae</taxon>
        <taxon>Omphalotaceae</taxon>
        <taxon>Collybiopsis</taxon>
    </lineage>
</organism>
<sequence>MPGSDASHEDHEAAPPGPKQESRVHQLAGKAADTAADKTEDYISNNDQVQQNLQDAEDTAKGWFSKYCGCFASAA</sequence>
<feature type="region of interest" description="Disordered" evidence="1">
    <location>
        <begin position="1"/>
        <end position="42"/>
    </location>
</feature>
<protein>
    <submittedName>
        <fullName evidence="2">Uncharacterized protein</fullName>
    </submittedName>
</protein>
<accession>A0A8H5I179</accession>
<evidence type="ECO:0000313" key="2">
    <source>
        <dbReference type="EMBL" id="KAF5392895.1"/>
    </source>
</evidence>
<evidence type="ECO:0000313" key="3">
    <source>
        <dbReference type="Proteomes" id="UP000518752"/>
    </source>
</evidence>
<evidence type="ECO:0000256" key="1">
    <source>
        <dbReference type="SAM" id="MobiDB-lite"/>
    </source>
</evidence>
<gene>
    <name evidence="2" type="ORF">D9757_000805</name>
</gene>
<comment type="caution">
    <text evidence="2">The sequence shown here is derived from an EMBL/GenBank/DDBJ whole genome shotgun (WGS) entry which is preliminary data.</text>
</comment>
<reference evidence="2 3" key="1">
    <citation type="journal article" date="2020" name="ISME J.">
        <title>Uncovering the hidden diversity of litter-decomposition mechanisms in mushroom-forming fungi.</title>
        <authorList>
            <person name="Floudas D."/>
            <person name="Bentzer J."/>
            <person name="Ahren D."/>
            <person name="Johansson T."/>
            <person name="Persson P."/>
            <person name="Tunlid A."/>
        </authorList>
    </citation>
    <scope>NUCLEOTIDE SEQUENCE [LARGE SCALE GENOMIC DNA]</scope>
    <source>
        <strain evidence="2 3">CBS 406.79</strain>
    </source>
</reference>
<feature type="compositionally biased region" description="Basic and acidic residues" evidence="1">
    <location>
        <begin position="1"/>
        <end position="13"/>
    </location>
</feature>